<reference evidence="1" key="1">
    <citation type="submission" date="2024-12" db="EMBL/GenBank/DDBJ databases">
        <authorList>
            <person name="Wu N."/>
        </authorList>
    </citation>
    <scope>NUCLEOTIDE SEQUENCE</scope>
    <source>
        <strain evidence="1">P15</strain>
    </source>
</reference>
<dbReference type="EMBL" id="JBJURJ010000004">
    <property type="protein sequence ID" value="MFM9328021.1"/>
    <property type="molecule type" value="Genomic_DNA"/>
</dbReference>
<evidence type="ECO:0000313" key="2">
    <source>
        <dbReference type="Proteomes" id="UP001631969"/>
    </source>
</evidence>
<protein>
    <submittedName>
        <fullName evidence="1">ABC transporter permease</fullName>
    </submittedName>
</protein>
<evidence type="ECO:0000313" key="1">
    <source>
        <dbReference type="EMBL" id="MFM9328021.1"/>
    </source>
</evidence>
<gene>
    <name evidence="1" type="ORF">ACI1P1_06980</name>
</gene>
<name>A0ACC7NWF6_9BACL</name>
<organism evidence="1 2">
    <name type="scientific">Paenibacillus mesotrionivorans</name>
    <dbReference type="NCBI Taxonomy" id="3160968"/>
    <lineage>
        <taxon>Bacteria</taxon>
        <taxon>Bacillati</taxon>
        <taxon>Bacillota</taxon>
        <taxon>Bacilli</taxon>
        <taxon>Bacillales</taxon>
        <taxon>Paenibacillaceae</taxon>
        <taxon>Paenibacillus</taxon>
    </lineage>
</organism>
<proteinExistence type="predicted"/>
<keyword evidence="2" id="KW-1185">Reference proteome</keyword>
<comment type="caution">
    <text evidence="1">The sequence shown here is derived from an EMBL/GenBank/DDBJ whole genome shotgun (WGS) entry which is preliminary data.</text>
</comment>
<accession>A0ACC7NWF6</accession>
<sequence>MSLFKLMKLELRKFRMGFYIRSAIIANIVILGLVCFMSLNPEIQDGLSLTHYSMAFTVIDTLVRGTYIVFAAVLISNLVIDEFRTKSIMLLFMYPINRKKLIAAKLIIILLFTLIANIAGNLMVGAGFLAVNLFTHTISGPLTAAVLSKALLMILMSAVVTGFMGLIPLYVGMRKHSTPATLVSSLLIVAIVCQTVGGVTLYSFIAVPIGLAALGAVIAYMAIRNIEYTDVP</sequence>
<dbReference type="Proteomes" id="UP001631969">
    <property type="component" value="Unassembled WGS sequence"/>
</dbReference>